<evidence type="ECO:0000313" key="7">
    <source>
        <dbReference type="Proteomes" id="UP000292282"/>
    </source>
</evidence>
<dbReference type="GO" id="GO:0008270">
    <property type="term" value="F:zinc ion binding"/>
    <property type="evidence" value="ECO:0007669"/>
    <property type="project" value="UniProtKB-KW"/>
</dbReference>
<protein>
    <recommendedName>
        <fullName evidence="5">RING-type domain-containing protein</fullName>
    </recommendedName>
</protein>
<dbReference type="PROSITE" id="PS50089">
    <property type="entry name" value="ZF_RING_2"/>
    <property type="match status" value="1"/>
</dbReference>
<dbReference type="Proteomes" id="UP000292282">
    <property type="component" value="Unassembled WGS sequence"/>
</dbReference>
<keyword evidence="3" id="KW-0862">Zinc</keyword>
<dbReference type="VEuPathDB" id="MicrosporidiaDB:CWI38_0779p0030"/>
<keyword evidence="2 4" id="KW-0863">Zinc-finger</keyword>
<sequence length="176" mass="20935">MDDKACLICKDDLVLPHKLPCNHIFCYICIKRHLTFRNFCPFCYKFPFHTTDLEKLDSNVVNTTLPNIKIPLFKHMNEVLLKKELKKYMLNQDGGYQQMLWRMKEFHLIYSAEKMKTKSLSLTGIARVVSKNEKIFFHKKNDHNCPQFLEKQNRSIQKLKDIIKNSKNSHTRESNL</sequence>
<evidence type="ECO:0000256" key="1">
    <source>
        <dbReference type="ARBA" id="ARBA00022723"/>
    </source>
</evidence>
<dbReference type="Pfam" id="PF13923">
    <property type="entry name" value="zf-C3HC4_2"/>
    <property type="match status" value="1"/>
</dbReference>
<dbReference type="InterPro" id="IPR001841">
    <property type="entry name" value="Znf_RING"/>
</dbReference>
<keyword evidence="7" id="KW-1185">Reference proteome</keyword>
<comment type="caution">
    <text evidence="6">The sequence shown here is derived from an EMBL/GenBank/DDBJ whole genome shotgun (WGS) entry which is preliminary data.</text>
</comment>
<name>A0A4Q9LUP8_9MICR</name>
<dbReference type="SMART" id="SM00184">
    <property type="entry name" value="RING"/>
    <property type="match status" value="1"/>
</dbReference>
<dbReference type="InterPro" id="IPR013083">
    <property type="entry name" value="Znf_RING/FYVE/PHD"/>
</dbReference>
<evidence type="ECO:0000256" key="4">
    <source>
        <dbReference type="PROSITE-ProRule" id="PRU00175"/>
    </source>
</evidence>
<dbReference type="PROSITE" id="PS00518">
    <property type="entry name" value="ZF_RING_1"/>
    <property type="match status" value="1"/>
</dbReference>
<dbReference type="InterPro" id="IPR017907">
    <property type="entry name" value="Znf_RING_CS"/>
</dbReference>
<evidence type="ECO:0000256" key="2">
    <source>
        <dbReference type="ARBA" id="ARBA00022771"/>
    </source>
</evidence>
<gene>
    <name evidence="6" type="ORF">CWI38_0779p0030</name>
</gene>
<dbReference type="SUPFAM" id="SSF57850">
    <property type="entry name" value="RING/U-box"/>
    <property type="match status" value="1"/>
</dbReference>
<dbReference type="OrthoDB" id="6270329at2759"/>
<proteinExistence type="predicted"/>
<reference evidence="6 7" key="1">
    <citation type="submission" date="2017-12" db="EMBL/GenBank/DDBJ databases">
        <authorList>
            <person name="Pombert J.-F."/>
            <person name="Haag K.L."/>
            <person name="Ebert D."/>
        </authorList>
    </citation>
    <scope>NUCLEOTIDE SEQUENCE [LARGE SCALE GENOMIC DNA]</scope>
    <source>
        <strain evidence="6">IL-G-3</strain>
    </source>
</reference>
<dbReference type="AlphaFoldDB" id="A0A4Q9LUP8"/>
<evidence type="ECO:0000259" key="5">
    <source>
        <dbReference type="PROSITE" id="PS50089"/>
    </source>
</evidence>
<dbReference type="EMBL" id="PITK01000779">
    <property type="protein sequence ID" value="TBU12379.1"/>
    <property type="molecule type" value="Genomic_DNA"/>
</dbReference>
<feature type="domain" description="RING-type" evidence="5">
    <location>
        <begin position="6"/>
        <end position="43"/>
    </location>
</feature>
<evidence type="ECO:0000256" key="3">
    <source>
        <dbReference type="ARBA" id="ARBA00022833"/>
    </source>
</evidence>
<accession>A0A4Q9LUP8</accession>
<organism evidence="6 7">
    <name type="scientific">Hamiltosporidium tvaerminnensis</name>
    <dbReference type="NCBI Taxonomy" id="1176355"/>
    <lineage>
        <taxon>Eukaryota</taxon>
        <taxon>Fungi</taxon>
        <taxon>Fungi incertae sedis</taxon>
        <taxon>Microsporidia</taxon>
        <taxon>Dubosqiidae</taxon>
        <taxon>Hamiltosporidium</taxon>
    </lineage>
</organism>
<keyword evidence="1" id="KW-0479">Metal-binding</keyword>
<dbReference type="Gene3D" id="3.30.40.10">
    <property type="entry name" value="Zinc/RING finger domain, C3HC4 (zinc finger)"/>
    <property type="match status" value="1"/>
</dbReference>
<evidence type="ECO:0000313" key="6">
    <source>
        <dbReference type="EMBL" id="TBU12379.1"/>
    </source>
</evidence>